<feature type="transmembrane region" description="Helical" evidence="1">
    <location>
        <begin position="202"/>
        <end position="221"/>
    </location>
</feature>
<evidence type="ECO:0000256" key="1">
    <source>
        <dbReference type="SAM" id="Phobius"/>
    </source>
</evidence>
<dbReference type="RefSeq" id="WP_283408710.1">
    <property type="nucleotide sequence ID" value="NZ_FXUF01000004.1"/>
</dbReference>
<accession>A0AA46AII0</accession>
<feature type="transmembrane region" description="Helical" evidence="1">
    <location>
        <begin position="263"/>
        <end position="283"/>
    </location>
</feature>
<evidence type="ECO:0000313" key="2">
    <source>
        <dbReference type="EMBL" id="SMP50889.1"/>
    </source>
</evidence>
<feature type="transmembrane region" description="Helical" evidence="1">
    <location>
        <begin position="349"/>
        <end position="368"/>
    </location>
</feature>
<feature type="transmembrane region" description="Helical" evidence="1">
    <location>
        <begin position="502"/>
        <end position="519"/>
    </location>
</feature>
<feature type="transmembrane region" description="Helical" evidence="1">
    <location>
        <begin position="525"/>
        <end position="546"/>
    </location>
</feature>
<feature type="transmembrane region" description="Helical" evidence="1">
    <location>
        <begin position="164"/>
        <end position="190"/>
    </location>
</feature>
<feature type="transmembrane region" description="Helical" evidence="1">
    <location>
        <begin position="84"/>
        <end position="104"/>
    </location>
</feature>
<sequence length="556" mass="63247">MTSSFLLIRLLNRLHPLLCRLKVHPEQLCHILTLKLTLEERKTTVNESMGGKPGMLKGMKANLLMQAFIGLLMGLVMLQPADLFYPAMIIMSMNVVMMVMYMVTDFSQVLLDTRDTAVIMTRPVDPRTMNAARIIHVIYYMTAMFAALNLAPLAMGVYRHGFRMIPAFLLVWLFLPLLVIFVTTLLYGFLIRQFTGEKLKDVLNVFQVFFSIMTVVGYQLAIRIFSLVDLHITFSLKWWTYLLPPAWYAGLFKVVVEGDPDPAYRLLMVLGMVLPVVLGYWLIRRLLPRYEYYLTKLQVEDGLRVPADSLPRRVQEGLFRWLSKDPVELAFMRFSAANMRRDRKLKLMMYPNHALGMFFPLLMLLPYLRRFDSLAVSLRELRGGLGYLSLYLMLLFLATNFSFLQFSECAPASFIYDTFPAKNRLVIFRAALKAYGVIYMLPALLIMGAVYTGLMGPAILPGLGVILLAAFALLGLRGIILQPFLPFSLEVREAGNRDIGETILFSMVVGGMSGLHFLLVKNRPLWALAACILWLVVIKVAFAHILSHGELTPQKE</sequence>
<keyword evidence="1" id="KW-0812">Transmembrane</keyword>
<feature type="transmembrane region" description="Helical" evidence="1">
    <location>
        <begin position="458"/>
        <end position="481"/>
    </location>
</feature>
<feature type="transmembrane region" description="Helical" evidence="1">
    <location>
        <begin position="426"/>
        <end position="452"/>
    </location>
</feature>
<keyword evidence="3" id="KW-1185">Reference proteome</keyword>
<organism evidence="2 3">
    <name type="scientific">Anoxynatronum buryatiense</name>
    <dbReference type="NCBI Taxonomy" id="489973"/>
    <lineage>
        <taxon>Bacteria</taxon>
        <taxon>Bacillati</taxon>
        <taxon>Bacillota</taxon>
        <taxon>Clostridia</taxon>
        <taxon>Eubacteriales</taxon>
        <taxon>Clostridiaceae</taxon>
        <taxon>Anoxynatronum</taxon>
    </lineage>
</organism>
<name>A0AA46AII0_9CLOT</name>
<comment type="caution">
    <text evidence="2">The sequence shown here is derived from an EMBL/GenBank/DDBJ whole genome shotgun (WGS) entry which is preliminary data.</text>
</comment>
<dbReference type="EMBL" id="FXUF01000004">
    <property type="protein sequence ID" value="SMP50889.1"/>
    <property type="molecule type" value="Genomic_DNA"/>
</dbReference>
<dbReference type="Proteomes" id="UP001158066">
    <property type="component" value="Unassembled WGS sequence"/>
</dbReference>
<dbReference type="AlphaFoldDB" id="A0AA46AII0"/>
<reference evidence="2" key="1">
    <citation type="submission" date="2017-05" db="EMBL/GenBank/DDBJ databases">
        <authorList>
            <person name="Varghese N."/>
            <person name="Submissions S."/>
        </authorList>
    </citation>
    <scope>NUCLEOTIDE SEQUENCE</scope>
    <source>
        <strain evidence="2">Su22</strain>
    </source>
</reference>
<keyword evidence="1" id="KW-0472">Membrane</keyword>
<protein>
    <submittedName>
        <fullName evidence="2">Uncharacterized protein</fullName>
    </submittedName>
</protein>
<feature type="transmembrane region" description="Helical" evidence="1">
    <location>
        <begin position="61"/>
        <end position="78"/>
    </location>
</feature>
<gene>
    <name evidence="2" type="ORF">SAMN06296020_10430</name>
</gene>
<feature type="transmembrane region" description="Helical" evidence="1">
    <location>
        <begin position="137"/>
        <end position="158"/>
    </location>
</feature>
<proteinExistence type="predicted"/>
<evidence type="ECO:0000313" key="3">
    <source>
        <dbReference type="Proteomes" id="UP001158066"/>
    </source>
</evidence>
<keyword evidence="1" id="KW-1133">Transmembrane helix</keyword>
<feature type="transmembrane region" description="Helical" evidence="1">
    <location>
        <begin position="388"/>
        <end position="406"/>
    </location>
</feature>